<keyword evidence="12" id="KW-0902">Two-component regulatory system</keyword>
<dbReference type="InterPro" id="IPR036890">
    <property type="entry name" value="HATPase_C_sf"/>
</dbReference>
<comment type="catalytic activity">
    <reaction evidence="1">
        <text>ATP + protein L-histidine = ADP + protein N-phospho-L-histidine.</text>
        <dbReference type="EC" id="2.7.13.3"/>
    </reaction>
</comment>
<keyword evidence="6" id="KW-0808">Transferase</keyword>
<keyword evidence="9" id="KW-0418">Kinase</keyword>
<feature type="domain" description="Histidine kinase" evidence="15">
    <location>
        <begin position="372"/>
        <end position="591"/>
    </location>
</feature>
<dbReference type="InterPro" id="IPR005467">
    <property type="entry name" value="His_kinase_dom"/>
</dbReference>
<evidence type="ECO:0000256" key="14">
    <source>
        <dbReference type="SAM" id="Phobius"/>
    </source>
</evidence>
<protein>
    <recommendedName>
        <fullName evidence="3">histidine kinase</fullName>
        <ecNumber evidence="3">2.7.13.3</ecNumber>
    </recommendedName>
</protein>
<evidence type="ECO:0000256" key="10">
    <source>
        <dbReference type="ARBA" id="ARBA00022840"/>
    </source>
</evidence>
<organism evidence="18 19">
    <name type="scientific">Listeria seeligeri</name>
    <dbReference type="NCBI Taxonomy" id="1640"/>
    <lineage>
        <taxon>Bacteria</taxon>
        <taxon>Bacillati</taxon>
        <taxon>Bacillota</taxon>
        <taxon>Bacilli</taxon>
        <taxon>Bacillales</taxon>
        <taxon>Listeriaceae</taxon>
        <taxon>Listeria</taxon>
    </lineage>
</organism>
<reference evidence="18 19" key="1">
    <citation type="submission" date="2015-02" db="EMBL/GenBank/DDBJ databases">
        <title>Sequencing of Listeria spp. dairy environmental strains.</title>
        <authorList>
            <person name="Muhterem-Uyar M."/>
            <person name="Wagner M."/>
            <person name="Schmitz-Esser S."/>
            <person name="Stessl B."/>
        </authorList>
    </citation>
    <scope>NUCLEOTIDE SEQUENCE [LARGE SCALE GENOMIC DNA]</scope>
    <source>
        <strain evidence="18 19">7KSM</strain>
    </source>
</reference>
<keyword evidence="10" id="KW-0067">ATP-binding</keyword>
<dbReference type="PROSITE" id="PS50109">
    <property type="entry name" value="HIS_KIN"/>
    <property type="match status" value="1"/>
</dbReference>
<dbReference type="PROSITE" id="PS50885">
    <property type="entry name" value="HAMP"/>
    <property type="match status" value="1"/>
</dbReference>
<evidence type="ECO:0000259" key="16">
    <source>
        <dbReference type="PROSITE" id="PS50112"/>
    </source>
</evidence>
<dbReference type="Pfam" id="PF16736">
    <property type="entry name" value="sCache_like"/>
    <property type="match status" value="1"/>
</dbReference>
<dbReference type="CDD" id="cd00075">
    <property type="entry name" value="HATPase"/>
    <property type="match status" value="1"/>
</dbReference>
<evidence type="ECO:0000313" key="18">
    <source>
        <dbReference type="EMBL" id="KKD45779.1"/>
    </source>
</evidence>
<dbReference type="PANTHER" id="PTHR45453:SF1">
    <property type="entry name" value="PHOSPHATE REGULON SENSOR PROTEIN PHOR"/>
    <property type="match status" value="1"/>
</dbReference>
<dbReference type="SUPFAM" id="SSF103190">
    <property type="entry name" value="Sensory domain-like"/>
    <property type="match status" value="1"/>
</dbReference>
<dbReference type="PROSITE" id="PS50112">
    <property type="entry name" value="PAS"/>
    <property type="match status" value="1"/>
</dbReference>
<dbReference type="RefSeq" id="WP_046326296.1">
    <property type="nucleotide sequence ID" value="NZ_JAARSA010000005.1"/>
</dbReference>
<evidence type="ECO:0000256" key="3">
    <source>
        <dbReference type="ARBA" id="ARBA00012438"/>
    </source>
</evidence>
<dbReference type="SUPFAM" id="SSF47384">
    <property type="entry name" value="Homodimeric domain of signal transducing histidine kinase"/>
    <property type="match status" value="1"/>
</dbReference>
<dbReference type="InterPro" id="IPR031967">
    <property type="entry name" value="PhoR_single_Cache-like_dom"/>
</dbReference>
<dbReference type="SMART" id="SM00304">
    <property type="entry name" value="HAMP"/>
    <property type="match status" value="1"/>
</dbReference>
<dbReference type="SMART" id="SM00388">
    <property type="entry name" value="HisKA"/>
    <property type="match status" value="1"/>
</dbReference>
<evidence type="ECO:0000256" key="11">
    <source>
        <dbReference type="ARBA" id="ARBA00022989"/>
    </source>
</evidence>
<dbReference type="Gene3D" id="6.10.340.10">
    <property type="match status" value="1"/>
</dbReference>
<evidence type="ECO:0000256" key="13">
    <source>
        <dbReference type="ARBA" id="ARBA00023136"/>
    </source>
</evidence>
<comment type="caution">
    <text evidence="18">The sequence shown here is derived from an EMBL/GenBank/DDBJ whole genome shotgun (WGS) entry which is preliminary data.</text>
</comment>
<dbReference type="Gene3D" id="3.30.565.10">
    <property type="entry name" value="Histidine kinase-like ATPase, C-terminal domain"/>
    <property type="match status" value="1"/>
</dbReference>
<keyword evidence="5" id="KW-0597">Phosphoprotein</keyword>
<dbReference type="Gene3D" id="1.10.287.130">
    <property type="match status" value="1"/>
</dbReference>
<dbReference type="Pfam" id="PF00512">
    <property type="entry name" value="HisKA"/>
    <property type="match status" value="1"/>
</dbReference>
<evidence type="ECO:0000256" key="8">
    <source>
        <dbReference type="ARBA" id="ARBA00022741"/>
    </source>
</evidence>
<dbReference type="InterPro" id="IPR029151">
    <property type="entry name" value="Sensor-like_sf"/>
</dbReference>
<evidence type="ECO:0000256" key="6">
    <source>
        <dbReference type="ARBA" id="ARBA00022679"/>
    </source>
</evidence>
<evidence type="ECO:0000256" key="7">
    <source>
        <dbReference type="ARBA" id="ARBA00022692"/>
    </source>
</evidence>
<name>A0ABR5E7F9_LISSE</name>
<sequence>MKKLWLKIGLSFFILFFVVMVMVGIFSGELMKSTYLNMKENQLEDDAKILLQTTNIEHLDLDQNAAEIQKTLDPLSDEIDARITVIDSQGDVVADTKKDPENLDNHMNRPEVADILEKGENVGISIRESDSLGYSMLYVAVPVKHQNKTDGVLRISISLESVDTAVAKLWGNLALIFGIALIIIAGISVFIARKITKPVREIIEVSTDLANHKYDSRIHGKVSGELQDLSISVNMLAESLETQMFEIKQNEQRLNAIVQNLVSGVMLINADKQVIMTNRTMYQILGETEITGKPFYEVIKSFALSQLIDATFETKTMQQKEIILYFPREMILDASVSPILAEDGEITGIILLLHDITQIRHLENVRSEFVTNVSHELKTPVTALKGFAETLLDGAMYDEALLKKFLTIIKEESDRLHRLIMDILALSRIEQNPVTENVGTVDVDDVIDQSVRTIFELATEKNIQVSAPEKTIPPVIIETNRDQLQQILINLLSNAINYTPVDGKVEVKLMERESEVIIEVTDNGIGIPAKDIDRVFERFYRVDKARSRHSGGTGLGLSIVKHLVENCGGRIEVESQEEVGSTFRVTLPKKA</sequence>
<dbReference type="InterPro" id="IPR036097">
    <property type="entry name" value="HisK_dim/P_sf"/>
</dbReference>
<dbReference type="EMBL" id="JYOM01000013">
    <property type="protein sequence ID" value="KKD45779.1"/>
    <property type="molecule type" value="Genomic_DNA"/>
</dbReference>
<evidence type="ECO:0000256" key="9">
    <source>
        <dbReference type="ARBA" id="ARBA00022777"/>
    </source>
</evidence>
<dbReference type="InterPro" id="IPR000014">
    <property type="entry name" value="PAS"/>
</dbReference>
<dbReference type="InterPro" id="IPR050351">
    <property type="entry name" value="BphY/WalK/GraS-like"/>
</dbReference>
<dbReference type="CDD" id="cd18773">
    <property type="entry name" value="PDC1_HK_sensor"/>
    <property type="match status" value="1"/>
</dbReference>
<dbReference type="SMART" id="SM00387">
    <property type="entry name" value="HATPase_c"/>
    <property type="match status" value="1"/>
</dbReference>
<evidence type="ECO:0000259" key="17">
    <source>
        <dbReference type="PROSITE" id="PS50885"/>
    </source>
</evidence>
<dbReference type="NCBIfam" id="TIGR00229">
    <property type="entry name" value="sensory_box"/>
    <property type="match status" value="1"/>
</dbReference>
<dbReference type="PRINTS" id="PR00344">
    <property type="entry name" value="BCTRLSENSOR"/>
</dbReference>
<evidence type="ECO:0000259" key="15">
    <source>
        <dbReference type="PROSITE" id="PS50109"/>
    </source>
</evidence>
<evidence type="ECO:0000313" key="19">
    <source>
        <dbReference type="Proteomes" id="UP000033536"/>
    </source>
</evidence>
<dbReference type="EC" id="2.7.13.3" evidence="3"/>
<feature type="transmembrane region" description="Helical" evidence="14">
    <location>
        <begin position="12"/>
        <end position="31"/>
    </location>
</feature>
<feature type="domain" description="PAS" evidence="16">
    <location>
        <begin position="250"/>
        <end position="286"/>
    </location>
</feature>
<dbReference type="InterPro" id="IPR003661">
    <property type="entry name" value="HisK_dim/P_dom"/>
</dbReference>
<dbReference type="CDD" id="cd00082">
    <property type="entry name" value="HisKA"/>
    <property type="match status" value="1"/>
</dbReference>
<dbReference type="SMART" id="SM00091">
    <property type="entry name" value="PAS"/>
    <property type="match status" value="1"/>
</dbReference>
<dbReference type="InterPro" id="IPR003594">
    <property type="entry name" value="HATPase_dom"/>
</dbReference>
<dbReference type="SUPFAM" id="SSF55874">
    <property type="entry name" value="ATPase domain of HSP90 chaperone/DNA topoisomerase II/histidine kinase"/>
    <property type="match status" value="1"/>
</dbReference>
<proteinExistence type="predicted"/>
<evidence type="ECO:0000256" key="1">
    <source>
        <dbReference type="ARBA" id="ARBA00000085"/>
    </source>
</evidence>
<dbReference type="Proteomes" id="UP000033536">
    <property type="component" value="Unassembled WGS sequence"/>
</dbReference>
<feature type="transmembrane region" description="Helical" evidence="14">
    <location>
        <begin position="169"/>
        <end position="192"/>
    </location>
</feature>
<keyword evidence="7 14" id="KW-0812">Transmembrane</keyword>
<evidence type="ECO:0000256" key="2">
    <source>
        <dbReference type="ARBA" id="ARBA00004651"/>
    </source>
</evidence>
<keyword evidence="11 14" id="KW-1133">Transmembrane helix</keyword>
<dbReference type="SUPFAM" id="SSF158472">
    <property type="entry name" value="HAMP domain-like"/>
    <property type="match status" value="1"/>
</dbReference>
<dbReference type="SUPFAM" id="SSF55785">
    <property type="entry name" value="PYP-like sensor domain (PAS domain)"/>
    <property type="match status" value="1"/>
</dbReference>
<feature type="domain" description="HAMP" evidence="17">
    <location>
        <begin position="193"/>
        <end position="245"/>
    </location>
</feature>
<comment type="subcellular location">
    <subcellularLocation>
        <location evidence="2">Cell membrane</location>
        <topology evidence="2">Multi-pass membrane protein</topology>
    </subcellularLocation>
</comment>
<evidence type="ECO:0000256" key="4">
    <source>
        <dbReference type="ARBA" id="ARBA00022475"/>
    </source>
</evidence>
<evidence type="ECO:0000256" key="5">
    <source>
        <dbReference type="ARBA" id="ARBA00022553"/>
    </source>
</evidence>
<dbReference type="InterPro" id="IPR003660">
    <property type="entry name" value="HAMP_dom"/>
</dbReference>
<evidence type="ECO:0000256" key="12">
    <source>
        <dbReference type="ARBA" id="ARBA00023012"/>
    </source>
</evidence>
<keyword evidence="19" id="KW-1185">Reference proteome</keyword>
<accession>A0ABR5E7F9</accession>
<dbReference type="PANTHER" id="PTHR45453">
    <property type="entry name" value="PHOSPHATE REGULON SENSOR PROTEIN PHOR"/>
    <property type="match status" value="1"/>
</dbReference>
<dbReference type="NCBIfam" id="NF046044">
    <property type="entry name" value="PnpS"/>
    <property type="match status" value="1"/>
</dbReference>
<dbReference type="InterPro" id="IPR004358">
    <property type="entry name" value="Sig_transdc_His_kin-like_C"/>
</dbReference>
<dbReference type="Pfam" id="PF13426">
    <property type="entry name" value="PAS_9"/>
    <property type="match status" value="1"/>
</dbReference>
<dbReference type="Pfam" id="PF00672">
    <property type="entry name" value="HAMP"/>
    <property type="match status" value="1"/>
</dbReference>
<dbReference type="Gene3D" id="3.30.450.20">
    <property type="entry name" value="PAS domain"/>
    <property type="match status" value="2"/>
</dbReference>
<dbReference type="Pfam" id="PF02518">
    <property type="entry name" value="HATPase_c"/>
    <property type="match status" value="1"/>
</dbReference>
<dbReference type="InterPro" id="IPR035965">
    <property type="entry name" value="PAS-like_dom_sf"/>
</dbReference>
<keyword evidence="8" id="KW-0547">Nucleotide-binding</keyword>
<keyword evidence="13 14" id="KW-0472">Membrane</keyword>
<keyword evidence="4" id="KW-1003">Cell membrane</keyword>
<gene>
    <name evidence="18" type="ORF">UQ68_07785</name>
</gene>